<feature type="transmembrane region" description="Helical" evidence="6">
    <location>
        <begin position="318"/>
        <end position="344"/>
    </location>
</feature>
<gene>
    <name evidence="7" type="ORF">BV98_001666</name>
</gene>
<dbReference type="PATRIC" id="fig|1219045.3.peg.1701"/>
<feature type="transmembrane region" description="Helical" evidence="6">
    <location>
        <begin position="176"/>
        <end position="194"/>
    </location>
</feature>
<dbReference type="PANTHER" id="PTHR30250:SF31">
    <property type="entry name" value="INNER MEMBRANE PROTEIN YGHQ"/>
    <property type="match status" value="1"/>
</dbReference>
<feature type="transmembrane region" description="Helical" evidence="6">
    <location>
        <begin position="422"/>
        <end position="439"/>
    </location>
</feature>
<keyword evidence="3 6" id="KW-0812">Transmembrane</keyword>
<dbReference type="OrthoDB" id="493991at2"/>
<dbReference type="InterPro" id="IPR050833">
    <property type="entry name" value="Poly_Biosynth_Transport"/>
</dbReference>
<dbReference type="STRING" id="76947.GCA_002080435_01321"/>
<protein>
    <submittedName>
        <fullName evidence="7">Sugar isomerase</fullName>
    </submittedName>
</protein>
<evidence type="ECO:0000256" key="3">
    <source>
        <dbReference type="ARBA" id="ARBA00022692"/>
    </source>
</evidence>
<evidence type="ECO:0000313" key="8">
    <source>
        <dbReference type="Proteomes" id="UP000024284"/>
    </source>
</evidence>
<dbReference type="EMBL" id="JFZA02000012">
    <property type="protein sequence ID" value="KFG90462.1"/>
    <property type="molecule type" value="Genomic_DNA"/>
</dbReference>
<keyword evidence="8" id="KW-1185">Reference proteome</keyword>
<evidence type="ECO:0000256" key="6">
    <source>
        <dbReference type="SAM" id="Phobius"/>
    </source>
</evidence>
<accession>A0A086PAP4</accession>
<reference evidence="7" key="1">
    <citation type="submission" date="2014-08" db="EMBL/GenBank/DDBJ databases">
        <title>Draft genome sequences of Sphingobium herbicidovorans.</title>
        <authorList>
            <person name="Gan H.M."/>
            <person name="Gan H.Y."/>
            <person name="Savka M.A."/>
        </authorList>
    </citation>
    <scope>NUCLEOTIDE SEQUENCE [LARGE SCALE GENOMIC DNA]</scope>
    <source>
        <strain evidence="7">NBRC 16415</strain>
    </source>
</reference>
<dbReference type="GO" id="GO:0005886">
    <property type="term" value="C:plasma membrane"/>
    <property type="evidence" value="ECO:0007669"/>
    <property type="project" value="UniProtKB-SubCell"/>
</dbReference>
<keyword evidence="2" id="KW-1003">Cell membrane</keyword>
<feature type="transmembrane region" description="Helical" evidence="6">
    <location>
        <begin position="57"/>
        <end position="76"/>
    </location>
</feature>
<feature type="transmembrane region" description="Helical" evidence="6">
    <location>
        <begin position="200"/>
        <end position="223"/>
    </location>
</feature>
<dbReference type="GO" id="GO:0016853">
    <property type="term" value="F:isomerase activity"/>
    <property type="evidence" value="ECO:0007669"/>
    <property type="project" value="UniProtKB-KW"/>
</dbReference>
<dbReference type="Proteomes" id="UP000024284">
    <property type="component" value="Unassembled WGS sequence"/>
</dbReference>
<feature type="transmembrane region" description="Helical" evidence="6">
    <location>
        <begin position="356"/>
        <end position="375"/>
    </location>
</feature>
<keyword evidence="5 6" id="KW-0472">Membrane</keyword>
<evidence type="ECO:0000256" key="1">
    <source>
        <dbReference type="ARBA" id="ARBA00004651"/>
    </source>
</evidence>
<dbReference type="PANTHER" id="PTHR30250">
    <property type="entry name" value="PST FAMILY PREDICTED COLANIC ACID TRANSPORTER"/>
    <property type="match status" value="1"/>
</dbReference>
<comment type="caution">
    <text evidence="7">The sequence shown here is derived from an EMBL/GenBank/DDBJ whole genome shotgun (WGS) entry which is preliminary data.</text>
</comment>
<dbReference type="eggNOG" id="COG2244">
    <property type="taxonomic scope" value="Bacteria"/>
</dbReference>
<sequence length="454" mass="48816">MNAGGFRLKMTFSPVRLRDALAHRRVKAVFHLLTGTAATLALTLLSIALVARLLTPAPYGVFAMILALGQACERLLSFQSWQPLIRSGATIDLESDQASYFKLLKFGWLLDIGGGVAAWFIASGLAIAGYLLFDISLQNIGYTLLFATSLLFNFNGVSTAIFRLAGQYRAIATIQVVNALVRLLCVAGAYVAGAGLFELILIWTITQILGSFVNFAFAVRLLPRPGFRQLLKARAQGISSRFPGIWRFALGANFSLTLWSSAQSVDTLIVGWLADPASAGLFHIAKRISRVVMQVGAQVQAVVYPDLSRIAAAGKRHAFVRVLVQTELLLAAFGACCFLAVLFVGEPMVRIAVGPHFAGAVPLLIVQILAVTLTMSGSASRAGLLALGDQRSLLRTVMACTLAFYCAVFPLVLWIGPMGANIAHLLFAAIWLVGLGFYLRRAISVAPWNEATGK</sequence>
<evidence type="ECO:0000256" key="2">
    <source>
        <dbReference type="ARBA" id="ARBA00022475"/>
    </source>
</evidence>
<keyword evidence="7" id="KW-0413">Isomerase</keyword>
<keyword evidence="4 6" id="KW-1133">Transmembrane helix</keyword>
<feature type="transmembrane region" description="Helical" evidence="6">
    <location>
        <begin position="108"/>
        <end position="133"/>
    </location>
</feature>
<feature type="transmembrane region" description="Helical" evidence="6">
    <location>
        <begin position="396"/>
        <end position="416"/>
    </location>
</feature>
<dbReference type="Pfam" id="PF13440">
    <property type="entry name" value="Polysacc_synt_3"/>
    <property type="match status" value="1"/>
</dbReference>
<dbReference type="AlphaFoldDB" id="A0A086PAP4"/>
<proteinExistence type="predicted"/>
<evidence type="ECO:0000256" key="5">
    <source>
        <dbReference type="ARBA" id="ARBA00023136"/>
    </source>
</evidence>
<feature type="transmembrane region" description="Helical" evidence="6">
    <location>
        <begin position="139"/>
        <end position="164"/>
    </location>
</feature>
<evidence type="ECO:0000256" key="4">
    <source>
        <dbReference type="ARBA" id="ARBA00022989"/>
    </source>
</evidence>
<feature type="transmembrane region" description="Helical" evidence="6">
    <location>
        <begin position="28"/>
        <end position="51"/>
    </location>
</feature>
<name>A0A086PAP4_SPHHM</name>
<comment type="subcellular location">
    <subcellularLocation>
        <location evidence="1">Cell membrane</location>
        <topology evidence="1">Multi-pass membrane protein</topology>
    </subcellularLocation>
</comment>
<evidence type="ECO:0000313" key="7">
    <source>
        <dbReference type="EMBL" id="KFG90462.1"/>
    </source>
</evidence>
<organism evidence="7 8">
    <name type="scientific">Sphingobium herbicidovorans (strain ATCC 700291 / DSM 11019 / CCUG 56400 / KCTC 2939 / LMG 18315 / NBRC 16415 / MH)</name>
    <name type="common">Sphingomonas herbicidovorans</name>
    <dbReference type="NCBI Taxonomy" id="1219045"/>
    <lineage>
        <taxon>Bacteria</taxon>
        <taxon>Pseudomonadati</taxon>
        <taxon>Pseudomonadota</taxon>
        <taxon>Alphaproteobacteria</taxon>
        <taxon>Sphingomonadales</taxon>
        <taxon>Sphingomonadaceae</taxon>
        <taxon>Sphingobium</taxon>
    </lineage>
</organism>